<accession>A0AAP0EJ97</accession>
<dbReference type="EMBL" id="JBBNAG010000011">
    <property type="protein sequence ID" value="KAK9094525.1"/>
    <property type="molecule type" value="Genomic_DNA"/>
</dbReference>
<keyword evidence="3" id="KW-1185">Reference proteome</keyword>
<comment type="caution">
    <text evidence="2">The sequence shown here is derived from an EMBL/GenBank/DDBJ whole genome shotgun (WGS) entry which is preliminary data.</text>
</comment>
<evidence type="ECO:0000256" key="1">
    <source>
        <dbReference type="SAM" id="MobiDB-lite"/>
    </source>
</evidence>
<evidence type="ECO:0000313" key="2">
    <source>
        <dbReference type="EMBL" id="KAK9094525.1"/>
    </source>
</evidence>
<feature type="compositionally biased region" description="Polar residues" evidence="1">
    <location>
        <begin position="16"/>
        <end position="27"/>
    </location>
</feature>
<gene>
    <name evidence="2" type="ORF">Scep_025994</name>
</gene>
<name>A0AAP0EJ97_9MAGN</name>
<reference evidence="2 3" key="1">
    <citation type="submission" date="2024-01" db="EMBL/GenBank/DDBJ databases">
        <title>Genome assemblies of Stephania.</title>
        <authorList>
            <person name="Yang L."/>
        </authorList>
    </citation>
    <scope>NUCLEOTIDE SEQUENCE [LARGE SCALE GENOMIC DNA]</scope>
    <source>
        <strain evidence="2">JXDWG</strain>
        <tissue evidence="2">Leaf</tissue>
    </source>
</reference>
<organism evidence="2 3">
    <name type="scientific">Stephania cephalantha</name>
    <dbReference type="NCBI Taxonomy" id="152367"/>
    <lineage>
        <taxon>Eukaryota</taxon>
        <taxon>Viridiplantae</taxon>
        <taxon>Streptophyta</taxon>
        <taxon>Embryophyta</taxon>
        <taxon>Tracheophyta</taxon>
        <taxon>Spermatophyta</taxon>
        <taxon>Magnoliopsida</taxon>
        <taxon>Ranunculales</taxon>
        <taxon>Menispermaceae</taxon>
        <taxon>Menispermoideae</taxon>
        <taxon>Cissampelideae</taxon>
        <taxon>Stephania</taxon>
    </lineage>
</organism>
<dbReference type="AlphaFoldDB" id="A0AAP0EJ97"/>
<dbReference type="Proteomes" id="UP001419268">
    <property type="component" value="Unassembled WGS sequence"/>
</dbReference>
<sequence length="70" mass="7593">MAFQPHFNPPRRRTSSNHIPSRGSISKTTRHRAVLAACRRTTAPLPPPLPLSSHPAAVVAADHLPPAIIF</sequence>
<feature type="region of interest" description="Disordered" evidence="1">
    <location>
        <begin position="1"/>
        <end position="30"/>
    </location>
</feature>
<proteinExistence type="predicted"/>
<evidence type="ECO:0000313" key="3">
    <source>
        <dbReference type="Proteomes" id="UP001419268"/>
    </source>
</evidence>
<protein>
    <submittedName>
        <fullName evidence="2">Uncharacterized protein</fullName>
    </submittedName>
</protein>